<sequence length="347" mass="38633">MLSERQKTVLEVIVSDYTKSGVPVGSKALSNQLPIHVSSATVRNDMAYLEKIGLISKTHSSSGRIPSIEGYRYYVDNLLNPNPIDNSDIRIIRTALGGHFGKIDEIVEQSANILSNLTNYTALALKPKQQVSRRLRSFHLVPLGNRQVMAILITDSQDVINQIFHISDDINGEQLDSVVKLINDKMVGKSLSYILKSLLEGDFTKEIVKYINNPKGILATLNNILTEASKNQFYIGGELNLLSFTDNNDISYLKPIYSLLNDTDDISQFINNSGKSISVKIGPEISNSLLKDYSVITGTYDVGEYGKGVVAVLGPTRMPYSRIIGIVESFRDELSKKLLNYYNKYDQ</sequence>
<dbReference type="Gene3D" id="3.30.450.40">
    <property type="match status" value="1"/>
</dbReference>
<keyword evidence="9" id="KW-1185">Reference proteome</keyword>
<keyword evidence="1 5" id="KW-0678">Repressor</keyword>
<organism evidence="8 9">
    <name type="scientific">Apilactobacillus timberlakei</name>
    <dbReference type="NCBI Taxonomy" id="2008380"/>
    <lineage>
        <taxon>Bacteria</taxon>
        <taxon>Bacillati</taxon>
        <taxon>Bacillota</taxon>
        <taxon>Bacilli</taxon>
        <taxon>Lactobacillales</taxon>
        <taxon>Lactobacillaceae</taxon>
        <taxon>Apilactobacillus</taxon>
    </lineage>
</organism>
<dbReference type="Pfam" id="PF03444">
    <property type="entry name" value="WHD_HrcA"/>
    <property type="match status" value="1"/>
</dbReference>
<feature type="domain" description="Heat-inducible transcription repressor HrcA C-terminal" evidence="6">
    <location>
        <begin position="104"/>
        <end position="324"/>
    </location>
</feature>
<evidence type="ECO:0000313" key="8">
    <source>
        <dbReference type="EMBL" id="TPR15154.1"/>
    </source>
</evidence>
<dbReference type="NCBIfam" id="TIGR00331">
    <property type="entry name" value="hrcA"/>
    <property type="match status" value="1"/>
</dbReference>
<feature type="domain" description="Winged helix-turn-helix transcription repressor HrcA DNA-binding" evidence="7">
    <location>
        <begin position="1"/>
        <end position="72"/>
    </location>
</feature>
<dbReference type="InterPro" id="IPR023120">
    <property type="entry name" value="WHTH_transcript_rep_HrcA_IDD"/>
</dbReference>
<dbReference type="PANTHER" id="PTHR34824:SF1">
    <property type="entry name" value="HEAT-INDUCIBLE TRANSCRIPTION REPRESSOR HRCA"/>
    <property type="match status" value="1"/>
</dbReference>
<dbReference type="Pfam" id="PF01628">
    <property type="entry name" value="HrcA"/>
    <property type="match status" value="1"/>
</dbReference>
<dbReference type="InterPro" id="IPR002571">
    <property type="entry name" value="HrcA"/>
</dbReference>
<dbReference type="InterPro" id="IPR036388">
    <property type="entry name" value="WH-like_DNA-bd_sf"/>
</dbReference>
<evidence type="ECO:0000259" key="7">
    <source>
        <dbReference type="Pfam" id="PF03444"/>
    </source>
</evidence>
<dbReference type="InterPro" id="IPR036390">
    <property type="entry name" value="WH_DNA-bd_sf"/>
</dbReference>
<reference evidence="8 9" key="1">
    <citation type="submission" date="2018-08" db="EMBL/GenBank/DDBJ databases">
        <title>Comparative genomics of wild bee and flower associated Lactobacillus reveals potential adaptation to the bee host.</title>
        <authorList>
            <person name="Vuong H.Q."/>
            <person name="Mcfrederick Q.S."/>
        </authorList>
    </citation>
    <scope>NUCLEOTIDE SEQUENCE [LARGE SCALE GENOMIC DNA]</scope>
    <source>
        <strain evidence="8 9">HV_04</strain>
    </source>
</reference>
<keyword evidence="3 5" id="KW-0346">Stress response</keyword>
<evidence type="ECO:0000256" key="5">
    <source>
        <dbReference type="HAMAP-Rule" id="MF_00081"/>
    </source>
</evidence>
<proteinExistence type="inferred from homology"/>
<dbReference type="PANTHER" id="PTHR34824">
    <property type="entry name" value="HEAT-INDUCIBLE TRANSCRIPTION REPRESSOR HRCA"/>
    <property type="match status" value="1"/>
</dbReference>
<evidence type="ECO:0000256" key="4">
    <source>
        <dbReference type="ARBA" id="ARBA00023163"/>
    </source>
</evidence>
<protein>
    <recommendedName>
        <fullName evidence="5">Heat-inducible transcription repressor HrcA</fullName>
    </recommendedName>
</protein>
<dbReference type="InterPro" id="IPR029016">
    <property type="entry name" value="GAF-like_dom_sf"/>
</dbReference>
<dbReference type="Gene3D" id="3.30.390.60">
    <property type="entry name" value="Heat-inducible transcription repressor hrca homolog, domain 3"/>
    <property type="match status" value="1"/>
</dbReference>
<evidence type="ECO:0000259" key="6">
    <source>
        <dbReference type="Pfam" id="PF01628"/>
    </source>
</evidence>
<dbReference type="HAMAP" id="MF_00081">
    <property type="entry name" value="HrcA"/>
    <property type="match status" value="1"/>
</dbReference>
<evidence type="ECO:0000256" key="2">
    <source>
        <dbReference type="ARBA" id="ARBA00023015"/>
    </source>
</evidence>
<name>A0ABY2YTR3_9LACO</name>
<keyword evidence="2 5" id="KW-0805">Transcription regulation</keyword>
<dbReference type="Gene3D" id="1.10.10.10">
    <property type="entry name" value="Winged helix-like DNA-binding domain superfamily/Winged helix DNA-binding domain"/>
    <property type="match status" value="1"/>
</dbReference>
<dbReference type="EMBL" id="QUAM01000002">
    <property type="protein sequence ID" value="TPR15154.1"/>
    <property type="molecule type" value="Genomic_DNA"/>
</dbReference>
<dbReference type="Proteomes" id="UP000767392">
    <property type="component" value="Unassembled WGS sequence"/>
</dbReference>
<comment type="caution">
    <text evidence="8">The sequence shown here is derived from an EMBL/GenBank/DDBJ whole genome shotgun (WGS) entry which is preliminary data.</text>
</comment>
<dbReference type="PIRSF" id="PIRSF005485">
    <property type="entry name" value="HrcA"/>
    <property type="match status" value="1"/>
</dbReference>
<gene>
    <name evidence="5" type="primary">hrcA</name>
    <name evidence="8" type="ORF">DY048_02525</name>
</gene>
<dbReference type="SUPFAM" id="SSF46785">
    <property type="entry name" value="Winged helix' DNA-binding domain"/>
    <property type="match status" value="1"/>
</dbReference>
<evidence type="ECO:0000313" key="9">
    <source>
        <dbReference type="Proteomes" id="UP000767392"/>
    </source>
</evidence>
<evidence type="ECO:0000256" key="1">
    <source>
        <dbReference type="ARBA" id="ARBA00022491"/>
    </source>
</evidence>
<evidence type="ECO:0000256" key="3">
    <source>
        <dbReference type="ARBA" id="ARBA00023016"/>
    </source>
</evidence>
<keyword evidence="4 5" id="KW-0804">Transcription</keyword>
<dbReference type="SUPFAM" id="SSF55781">
    <property type="entry name" value="GAF domain-like"/>
    <property type="match status" value="1"/>
</dbReference>
<comment type="function">
    <text evidence="5">Negative regulator of class I heat shock genes (grpE-dnaK-dnaJ and groELS operons). Prevents heat-shock induction of these operons.</text>
</comment>
<dbReference type="RefSeq" id="WP_105987603.1">
    <property type="nucleotide sequence ID" value="NZ_POST01000002.1"/>
</dbReference>
<comment type="similarity">
    <text evidence="5">Belongs to the HrcA family.</text>
</comment>
<dbReference type="InterPro" id="IPR005104">
    <property type="entry name" value="WHTH_HrcA_DNA-bd"/>
</dbReference>
<dbReference type="InterPro" id="IPR021153">
    <property type="entry name" value="HrcA_C"/>
</dbReference>
<accession>A0ABY2YTR3</accession>